<dbReference type="EMBL" id="LCHN01000001">
    <property type="protein sequence ID" value="KKT36411.1"/>
    <property type="molecule type" value="Genomic_DNA"/>
</dbReference>
<dbReference type="Gene3D" id="3.30.190.20">
    <property type="match status" value="2"/>
</dbReference>
<keyword evidence="2" id="KW-0678">Repressor</keyword>
<evidence type="ECO:0000256" key="2">
    <source>
        <dbReference type="ARBA" id="ARBA00022491"/>
    </source>
</evidence>
<accession>A0A0G1GN45</accession>
<evidence type="ECO:0000256" key="5">
    <source>
        <dbReference type="ARBA" id="ARBA00023274"/>
    </source>
</evidence>
<protein>
    <recommendedName>
        <fullName evidence="6">Large ribosomal subunit protein uL1</fullName>
    </recommendedName>
    <alternativeName>
        <fullName evidence="7">50S ribosomal protein L1</fullName>
    </alternativeName>
</protein>
<dbReference type="CDD" id="cd00403">
    <property type="entry name" value="Ribosomal_L1"/>
    <property type="match status" value="1"/>
</dbReference>
<proteinExistence type="inferred from homology"/>
<keyword evidence="4 8" id="KW-0689">Ribosomal protein</keyword>
<reference evidence="8 9" key="1">
    <citation type="journal article" date="2015" name="Nature">
        <title>rRNA introns, odd ribosomes, and small enigmatic genomes across a large radiation of phyla.</title>
        <authorList>
            <person name="Brown C.T."/>
            <person name="Hug L.A."/>
            <person name="Thomas B.C."/>
            <person name="Sharon I."/>
            <person name="Castelle C.J."/>
            <person name="Singh A."/>
            <person name="Wilkins M.J."/>
            <person name="Williams K.H."/>
            <person name="Banfield J.F."/>
        </authorList>
    </citation>
    <scope>NUCLEOTIDE SEQUENCE [LARGE SCALE GENOMIC DNA]</scope>
</reference>
<dbReference type="Gene3D" id="3.40.50.790">
    <property type="match status" value="2"/>
</dbReference>
<dbReference type="InterPro" id="IPR016095">
    <property type="entry name" value="Ribosomal_uL1_3-a/b-sand"/>
</dbReference>
<dbReference type="SUPFAM" id="SSF56808">
    <property type="entry name" value="Ribosomal protein L1"/>
    <property type="match status" value="1"/>
</dbReference>
<keyword evidence="3" id="KW-0810">Translation regulation</keyword>
<comment type="similarity">
    <text evidence="1">Belongs to the universal ribosomal protein uL1 family.</text>
</comment>
<dbReference type="GO" id="GO:0006417">
    <property type="term" value="P:regulation of translation"/>
    <property type="evidence" value="ECO:0007669"/>
    <property type="project" value="UniProtKB-KW"/>
</dbReference>
<organism evidence="8 9">
    <name type="scientific">Candidatus Collierbacteria bacterium GW2011_GWA1_44_12</name>
    <dbReference type="NCBI Taxonomy" id="1618376"/>
    <lineage>
        <taxon>Bacteria</taxon>
        <taxon>Candidatus Collieribacteriota</taxon>
    </lineage>
</organism>
<evidence type="ECO:0000313" key="8">
    <source>
        <dbReference type="EMBL" id="KKT36411.1"/>
    </source>
</evidence>
<dbReference type="InterPro" id="IPR028364">
    <property type="entry name" value="Ribosomal_uL1/biogenesis"/>
</dbReference>
<gene>
    <name evidence="8" type="ORF">UW23_C0001G0021</name>
</gene>
<name>A0A0G1GN45_9BACT</name>
<dbReference type="PANTHER" id="PTHR36427:SF3">
    <property type="entry name" value="LARGE RIBOSOMAL SUBUNIT PROTEIN UL1M"/>
    <property type="match status" value="1"/>
</dbReference>
<dbReference type="Pfam" id="PF00687">
    <property type="entry name" value="Ribosomal_L1"/>
    <property type="match status" value="1"/>
</dbReference>
<sequence length="289" mass="31982">MTKIIWENLYNDLPVHVAEALRTARLQPEQVIAKTDGELMAIEGIKEEDVNSIRTIYNTDNIEQVKEVLAKATVEEKEVAQTEKVKKVIKPRTRSKKYSMMAKGLDRENTHEIKEAVEILSRLAKSSKLKTVELTINTREAGVRGEIKLPHSTGKELRIAIFGPEVEAKINSGSLDFDMLLATPADMPKLARFAKVLGPKGIMPNPRNGTITDNPEKRAKDLAAGGTLPYKTESKSPIIHLALGPITQNEQDLIDNVNETLRAIGSTRIKSAFLSCTHTPSVRLNLSSI</sequence>
<evidence type="ECO:0000256" key="3">
    <source>
        <dbReference type="ARBA" id="ARBA00022845"/>
    </source>
</evidence>
<dbReference type="Proteomes" id="UP000034069">
    <property type="component" value="Unassembled WGS sequence"/>
</dbReference>
<evidence type="ECO:0000313" key="9">
    <source>
        <dbReference type="Proteomes" id="UP000034069"/>
    </source>
</evidence>
<keyword evidence="5" id="KW-0687">Ribonucleoprotein</keyword>
<evidence type="ECO:0000256" key="4">
    <source>
        <dbReference type="ARBA" id="ARBA00022980"/>
    </source>
</evidence>
<dbReference type="GO" id="GO:1990904">
    <property type="term" value="C:ribonucleoprotein complex"/>
    <property type="evidence" value="ECO:0007669"/>
    <property type="project" value="UniProtKB-KW"/>
</dbReference>
<comment type="caution">
    <text evidence="8">The sequence shown here is derived from an EMBL/GenBank/DDBJ whole genome shotgun (WGS) entry which is preliminary data.</text>
</comment>
<dbReference type="InterPro" id="IPR023674">
    <property type="entry name" value="Ribosomal_uL1-like"/>
</dbReference>
<dbReference type="AlphaFoldDB" id="A0A0G1GN45"/>
<dbReference type="GO" id="GO:0005840">
    <property type="term" value="C:ribosome"/>
    <property type="evidence" value="ECO:0007669"/>
    <property type="project" value="UniProtKB-KW"/>
</dbReference>
<dbReference type="PANTHER" id="PTHR36427">
    <property type="entry name" value="54S RIBOSOMAL PROTEIN L1, MITOCHONDRIAL"/>
    <property type="match status" value="1"/>
</dbReference>
<evidence type="ECO:0000256" key="7">
    <source>
        <dbReference type="ARBA" id="ARBA00035452"/>
    </source>
</evidence>
<evidence type="ECO:0000256" key="6">
    <source>
        <dbReference type="ARBA" id="ARBA00035241"/>
    </source>
</evidence>
<evidence type="ECO:0000256" key="1">
    <source>
        <dbReference type="ARBA" id="ARBA00010531"/>
    </source>
</evidence>